<reference evidence="2 4" key="1">
    <citation type="submission" date="2019-01" db="EMBL/GenBank/DDBJ databases">
        <title>Draft genome sequences of three monokaryotic isolates of the white-rot basidiomycete fungus Dichomitus squalens.</title>
        <authorList>
            <consortium name="DOE Joint Genome Institute"/>
            <person name="Lopez S.C."/>
            <person name="Andreopoulos B."/>
            <person name="Pangilinan J."/>
            <person name="Lipzen A."/>
            <person name="Riley R."/>
            <person name="Ahrendt S."/>
            <person name="Ng V."/>
            <person name="Barry K."/>
            <person name="Daum C."/>
            <person name="Grigoriev I.V."/>
            <person name="Hilden K.S."/>
            <person name="Makela M.R."/>
            <person name="de Vries R.P."/>
        </authorList>
    </citation>
    <scope>NUCLEOTIDE SEQUENCE [LARGE SCALE GENOMIC DNA]</scope>
    <source>
        <strain evidence="3 4">CBS 464.89</strain>
        <strain evidence="2">OM18370.1</strain>
    </source>
</reference>
<feature type="domain" description="BTB" evidence="1">
    <location>
        <begin position="11"/>
        <end position="84"/>
    </location>
</feature>
<dbReference type="EMBL" id="ML143548">
    <property type="protein sequence ID" value="TBU22306.1"/>
    <property type="molecule type" value="Genomic_DNA"/>
</dbReference>
<dbReference type="Gene3D" id="3.30.710.10">
    <property type="entry name" value="Potassium Channel Kv1.1, Chain A"/>
    <property type="match status" value="1"/>
</dbReference>
<dbReference type="EMBL" id="ML145090">
    <property type="protein sequence ID" value="TBU63302.1"/>
    <property type="molecule type" value="Genomic_DNA"/>
</dbReference>
<dbReference type="InterPro" id="IPR000210">
    <property type="entry name" value="BTB/POZ_dom"/>
</dbReference>
<dbReference type="AlphaFoldDB" id="A0A4Q9NX29"/>
<dbReference type="OrthoDB" id="71307at2759"/>
<dbReference type="STRING" id="114155.A0A4Q9NX29"/>
<protein>
    <recommendedName>
        <fullName evidence="1">BTB domain-containing protein</fullName>
    </recommendedName>
</protein>
<dbReference type="CDD" id="cd18186">
    <property type="entry name" value="BTB_POZ_ZBTB_KLHL-like"/>
    <property type="match status" value="1"/>
</dbReference>
<keyword evidence="4" id="KW-1185">Reference proteome</keyword>
<dbReference type="Pfam" id="PF00651">
    <property type="entry name" value="BTB"/>
    <property type="match status" value="1"/>
</dbReference>
<gene>
    <name evidence="3" type="ORF">BD310DRAFT_626904</name>
    <name evidence="2" type="ORF">BD311DRAFT_154346</name>
</gene>
<evidence type="ECO:0000313" key="4">
    <source>
        <dbReference type="Proteomes" id="UP000292082"/>
    </source>
</evidence>
<dbReference type="InterPro" id="IPR011333">
    <property type="entry name" value="SKP1/BTB/POZ_sf"/>
</dbReference>
<proteinExistence type="predicted"/>
<dbReference type="Proteomes" id="UP000292957">
    <property type="component" value="Unassembled WGS sequence"/>
</dbReference>
<name>A0A4Q9NX29_9APHY</name>
<sequence length="281" mass="31566">MSSCLFHFRDADLTLRSGSSHGEYHGRQKTVDFHIHRCVLSAGSPFFEAMLSLPQPPNTGNEALPVVPFTESAAVLEILLAYIYPTPDPIVNTLDELAPALDAARKYDLAVAIDGLRRRLVDPVFLKMYPLRVYAIASRFELDEEAAVAAKATLSTGLHGLPLHEDLKSMTAYAYHRLFLLHERHARDAIALLSLPDEIKCMQCNGRRDRMHEPPLWWVEWKERAREELRLRPTAETICSLGFLQQAAQAGGCERCAGCILASSWFFDQLRRDIDALPVAL</sequence>
<evidence type="ECO:0000259" key="1">
    <source>
        <dbReference type="PROSITE" id="PS50097"/>
    </source>
</evidence>
<accession>A0A4Q9NX29</accession>
<evidence type="ECO:0000313" key="3">
    <source>
        <dbReference type="EMBL" id="TBU63302.1"/>
    </source>
</evidence>
<dbReference type="SMART" id="SM00225">
    <property type="entry name" value="BTB"/>
    <property type="match status" value="1"/>
</dbReference>
<evidence type="ECO:0000313" key="2">
    <source>
        <dbReference type="EMBL" id="TBU22306.1"/>
    </source>
</evidence>
<dbReference type="SUPFAM" id="SSF54695">
    <property type="entry name" value="POZ domain"/>
    <property type="match status" value="1"/>
</dbReference>
<organism evidence="2">
    <name type="scientific">Dichomitus squalens</name>
    <dbReference type="NCBI Taxonomy" id="114155"/>
    <lineage>
        <taxon>Eukaryota</taxon>
        <taxon>Fungi</taxon>
        <taxon>Dikarya</taxon>
        <taxon>Basidiomycota</taxon>
        <taxon>Agaricomycotina</taxon>
        <taxon>Agaricomycetes</taxon>
        <taxon>Polyporales</taxon>
        <taxon>Polyporaceae</taxon>
        <taxon>Dichomitus</taxon>
    </lineage>
</organism>
<dbReference type="Proteomes" id="UP000292082">
    <property type="component" value="Unassembled WGS sequence"/>
</dbReference>
<dbReference type="PROSITE" id="PS50097">
    <property type="entry name" value="BTB"/>
    <property type="match status" value="1"/>
</dbReference>